<gene>
    <name evidence="2" type="ORF">FOMPIDRAFT_48439</name>
</gene>
<reference evidence="2 3" key="1">
    <citation type="journal article" date="2012" name="Science">
        <title>The Paleozoic origin of enzymatic lignin decomposition reconstructed from 31 fungal genomes.</title>
        <authorList>
            <person name="Floudas D."/>
            <person name="Binder M."/>
            <person name="Riley R."/>
            <person name="Barry K."/>
            <person name="Blanchette R.A."/>
            <person name="Henrissat B."/>
            <person name="Martinez A.T."/>
            <person name="Otillar R."/>
            <person name="Spatafora J.W."/>
            <person name="Yadav J.S."/>
            <person name="Aerts A."/>
            <person name="Benoit I."/>
            <person name="Boyd A."/>
            <person name="Carlson A."/>
            <person name="Copeland A."/>
            <person name="Coutinho P.M."/>
            <person name="de Vries R.P."/>
            <person name="Ferreira P."/>
            <person name="Findley K."/>
            <person name="Foster B."/>
            <person name="Gaskell J."/>
            <person name="Glotzer D."/>
            <person name="Gorecki P."/>
            <person name="Heitman J."/>
            <person name="Hesse C."/>
            <person name="Hori C."/>
            <person name="Igarashi K."/>
            <person name="Jurgens J.A."/>
            <person name="Kallen N."/>
            <person name="Kersten P."/>
            <person name="Kohler A."/>
            <person name="Kuees U."/>
            <person name="Kumar T.K.A."/>
            <person name="Kuo A."/>
            <person name="LaButti K."/>
            <person name="Larrondo L.F."/>
            <person name="Lindquist E."/>
            <person name="Ling A."/>
            <person name="Lombard V."/>
            <person name="Lucas S."/>
            <person name="Lundell T."/>
            <person name="Martin R."/>
            <person name="McLaughlin D.J."/>
            <person name="Morgenstern I."/>
            <person name="Morin E."/>
            <person name="Murat C."/>
            <person name="Nagy L.G."/>
            <person name="Nolan M."/>
            <person name="Ohm R.A."/>
            <person name="Patyshakuliyeva A."/>
            <person name="Rokas A."/>
            <person name="Ruiz-Duenas F.J."/>
            <person name="Sabat G."/>
            <person name="Salamov A."/>
            <person name="Samejima M."/>
            <person name="Schmutz J."/>
            <person name="Slot J.C."/>
            <person name="St John F."/>
            <person name="Stenlid J."/>
            <person name="Sun H."/>
            <person name="Sun S."/>
            <person name="Syed K."/>
            <person name="Tsang A."/>
            <person name="Wiebenga A."/>
            <person name="Young D."/>
            <person name="Pisabarro A."/>
            <person name="Eastwood D.C."/>
            <person name="Martin F."/>
            <person name="Cullen D."/>
            <person name="Grigoriev I.V."/>
            <person name="Hibbett D.S."/>
        </authorList>
    </citation>
    <scope>NUCLEOTIDE SEQUENCE</scope>
    <source>
        <strain evidence="3">FP-58527</strain>
    </source>
</reference>
<feature type="non-terminal residue" evidence="2">
    <location>
        <position position="71"/>
    </location>
</feature>
<evidence type="ECO:0000313" key="2">
    <source>
        <dbReference type="EMBL" id="EPS97386.1"/>
    </source>
</evidence>
<dbReference type="Pfam" id="PF12937">
    <property type="entry name" value="F-box-like"/>
    <property type="match status" value="1"/>
</dbReference>
<dbReference type="EMBL" id="KE504176">
    <property type="protein sequence ID" value="EPS97386.1"/>
    <property type="molecule type" value="Genomic_DNA"/>
</dbReference>
<dbReference type="HOGENOM" id="CLU_2746904_0_0_1"/>
<dbReference type="InterPro" id="IPR001810">
    <property type="entry name" value="F-box_dom"/>
</dbReference>
<dbReference type="OrthoDB" id="2803789at2759"/>
<dbReference type="Proteomes" id="UP000015241">
    <property type="component" value="Unassembled WGS sequence"/>
</dbReference>
<dbReference type="InParanoid" id="S8DW74"/>
<sequence>MNLGTDDDESLLGSLVPLDELPATKAQLPLEVWEHILDYLNDDREALRMSSLTCRAWLPMARRHLFARIEL</sequence>
<evidence type="ECO:0000313" key="3">
    <source>
        <dbReference type="Proteomes" id="UP000015241"/>
    </source>
</evidence>
<protein>
    <recommendedName>
        <fullName evidence="1">F-box domain-containing protein</fullName>
    </recommendedName>
</protein>
<organism evidence="2 3">
    <name type="scientific">Fomitopsis schrenkii</name>
    <name type="common">Brown rot fungus</name>
    <dbReference type="NCBI Taxonomy" id="2126942"/>
    <lineage>
        <taxon>Eukaryota</taxon>
        <taxon>Fungi</taxon>
        <taxon>Dikarya</taxon>
        <taxon>Basidiomycota</taxon>
        <taxon>Agaricomycotina</taxon>
        <taxon>Agaricomycetes</taxon>
        <taxon>Polyporales</taxon>
        <taxon>Fomitopsis</taxon>
    </lineage>
</organism>
<evidence type="ECO:0000259" key="1">
    <source>
        <dbReference type="Pfam" id="PF12937"/>
    </source>
</evidence>
<proteinExistence type="predicted"/>
<accession>S8DW74</accession>
<dbReference type="Gene3D" id="1.20.1280.50">
    <property type="match status" value="1"/>
</dbReference>
<feature type="domain" description="F-box" evidence="1">
    <location>
        <begin position="27"/>
        <end position="69"/>
    </location>
</feature>
<dbReference type="AlphaFoldDB" id="S8DW74"/>
<name>S8DW74_FOMSC</name>
<dbReference type="SUPFAM" id="SSF81383">
    <property type="entry name" value="F-box domain"/>
    <property type="match status" value="1"/>
</dbReference>
<dbReference type="InterPro" id="IPR036047">
    <property type="entry name" value="F-box-like_dom_sf"/>
</dbReference>
<keyword evidence="3" id="KW-1185">Reference proteome</keyword>